<dbReference type="PROSITE" id="PS51819">
    <property type="entry name" value="VOC"/>
    <property type="match status" value="1"/>
</dbReference>
<dbReference type="SUPFAM" id="SSF54593">
    <property type="entry name" value="Glyoxalase/Bleomycin resistance protein/Dihydroxybiphenyl dioxygenase"/>
    <property type="match status" value="1"/>
</dbReference>
<dbReference type="Gene3D" id="3.10.180.10">
    <property type="entry name" value="2,3-Dihydroxybiphenyl 1,2-Dioxygenase, domain 1"/>
    <property type="match status" value="1"/>
</dbReference>
<gene>
    <name evidence="2" type="ORF">UFOPK1493_03882</name>
</gene>
<protein>
    <submittedName>
        <fullName evidence="2">Unannotated protein</fullName>
    </submittedName>
</protein>
<dbReference type="InterPro" id="IPR029068">
    <property type="entry name" value="Glyas_Bleomycin-R_OHBP_Dase"/>
</dbReference>
<accession>A0A6J6GA53</accession>
<evidence type="ECO:0000313" key="2">
    <source>
        <dbReference type="EMBL" id="CAB4593658.1"/>
    </source>
</evidence>
<feature type="domain" description="VOC" evidence="1">
    <location>
        <begin position="4"/>
        <end position="146"/>
    </location>
</feature>
<sequence length="176" mass="19018">MFGPVVQVAYVVDDPRAAAQRWADRHGAGPFFVRDHIPVTDVIHRGTPSVFDHTSAYGWMPGPHGGCMIELFVQHDRSPSAVTERFAEGQVGLHHLACLVPSLDTALARAGELGLTVAQTARAGSTTFVFVDDVATSGHYWELYEPSPGLLGFYAMVRDASDGWDGTEPVRTLGGR</sequence>
<evidence type="ECO:0000259" key="1">
    <source>
        <dbReference type="PROSITE" id="PS51819"/>
    </source>
</evidence>
<dbReference type="InterPro" id="IPR037523">
    <property type="entry name" value="VOC_core"/>
</dbReference>
<dbReference type="Pfam" id="PF13669">
    <property type="entry name" value="Glyoxalase_4"/>
    <property type="match status" value="1"/>
</dbReference>
<dbReference type="EMBL" id="CAEZSR010000252">
    <property type="protein sequence ID" value="CAB4593658.1"/>
    <property type="molecule type" value="Genomic_DNA"/>
</dbReference>
<dbReference type="AlphaFoldDB" id="A0A6J6GA53"/>
<name>A0A6J6GA53_9ZZZZ</name>
<reference evidence="2" key="1">
    <citation type="submission" date="2020-05" db="EMBL/GenBank/DDBJ databases">
        <authorList>
            <person name="Chiriac C."/>
            <person name="Salcher M."/>
            <person name="Ghai R."/>
            <person name="Kavagutti S V."/>
        </authorList>
    </citation>
    <scope>NUCLEOTIDE SEQUENCE</scope>
</reference>
<proteinExistence type="predicted"/>
<organism evidence="2">
    <name type="scientific">freshwater metagenome</name>
    <dbReference type="NCBI Taxonomy" id="449393"/>
    <lineage>
        <taxon>unclassified sequences</taxon>
        <taxon>metagenomes</taxon>
        <taxon>ecological metagenomes</taxon>
    </lineage>
</organism>